<feature type="non-terminal residue" evidence="2">
    <location>
        <position position="139"/>
    </location>
</feature>
<evidence type="ECO:0000313" key="3">
    <source>
        <dbReference type="Proteomes" id="UP000229730"/>
    </source>
</evidence>
<dbReference type="PANTHER" id="PTHR42993">
    <property type="entry name" value="MAOC-LIKE DEHYDRATASE DOMAIN-CONTAINING PROTEIN"/>
    <property type="match status" value="1"/>
</dbReference>
<protein>
    <submittedName>
        <fullName evidence="2">Nodulation protein N</fullName>
    </submittedName>
</protein>
<dbReference type="Gene3D" id="3.10.129.10">
    <property type="entry name" value="Hotdog Thioesterase"/>
    <property type="match status" value="1"/>
</dbReference>
<gene>
    <name evidence="2" type="ORF">CRD36_06515</name>
</gene>
<dbReference type="RefSeq" id="WP_099471957.1">
    <property type="nucleotide sequence ID" value="NZ_PDEM01000011.1"/>
</dbReference>
<organism evidence="2 3">
    <name type="scientific">Paremcibacter congregatus</name>
    <dbReference type="NCBI Taxonomy" id="2043170"/>
    <lineage>
        <taxon>Bacteria</taxon>
        <taxon>Pseudomonadati</taxon>
        <taxon>Pseudomonadota</taxon>
        <taxon>Alphaproteobacteria</taxon>
        <taxon>Emcibacterales</taxon>
        <taxon>Emcibacteraceae</taxon>
        <taxon>Paremcibacter</taxon>
    </lineage>
</organism>
<keyword evidence="3" id="KW-1185">Reference proteome</keyword>
<dbReference type="InterPro" id="IPR002539">
    <property type="entry name" value="MaoC-like_dom"/>
</dbReference>
<evidence type="ECO:0000259" key="1">
    <source>
        <dbReference type="Pfam" id="PF01575"/>
    </source>
</evidence>
<dbReference type="InterPro" id="IPR039375">
    <property type="entry name" value="NodN-like"/>
</dbReference>
<feature type="domain" description="MaoC-like" evidence="1">
    <location>
        <begin position="14"/>
        <end position="121"/>
    </location>
</feature>
<dbReference type="SUPFAM" id="SSF54637">
    <property type="entry name" value="Thioesterase/thiol ester dehydrase-isomerase"/>
    <property type="match status" value="1"/>
</dbReference>
<reference evidence="2 3" key="1">
    <citation type="submission" date="2017-10" db="EMBL/GenBank/DDBJ databases">
        <title>Frigbacter circumglobatus gen. nov. sp. nov., isolated from sediment cultured in situ.</title>
        <authorList>
            <person name="Zhao Z."/>
        </authorList>
    </citation>
    <scope>NUCLEOTIDE SEQUENCE [LARGE SCALE GENOMIC DNA]</scope>
    <source>
        <strain evidence="2 3">ZYL</strain>
    </source>
</reference>
<sequence length="139" mass="15484">MTKLKTIDDLINLTDTEIGVSPWVQLTQKKVDQFAQLTEDHQFIHINPAKARAAGFDGTIVHGFFLLSLISKFQFDLMPPIDGVSSILNYGLNKTRFIAPVPVGSRVRGRLSIKAVTERKAGQYLITCETILEIEGLEI</sequence>
<dbReference type="Proteomes" id="UP000229730">
    <property type="component" value="Unassembled WGS sequence"/>
</dbReference>
<accession>A0A2G4YT84</accession>
<dbReference type="Pfam" id="PF01575">
    <property type="entry name" value="MaoC_dehydratas"/>
    <property type="match status" value="1"/>
</dbReference>
<dbReference type="EMBL" id="PDEM01000011">
    <property type="protein sequence ID" value="PHZ85497.1"/>
    <property type="molecule type" value="Genomic_DNA"/>
</dbReference>
<dbReference type="InterPro" id="IPR029069">
    <property type="entry name" value="HotDog_dom_sf"/>
</dbReference>
<dbReference type="AlphaFoldDB" id="A0A2G4YT84"/>
<evidence type="ECO:0000313" key="2">
    <source>
        <dbReference type="EMBL" id="PHZ85497.1"/>
    </source>
</evidence>
<proteinExistence type="predicted"/>
<dbReference type="CDD" id="cd03450">
    <property type="entry name" value="NodN"/>
    <property type="match status" value="1"/>
</dbReference>
<comment type="caution">
    <text evidence="2">The sequence shown here is derived from an EMBL/GenBank/DDBJ whole genome shotgun (WGS) entry which is preliminary data.</text>
</comment>
<dbReference type="OrthoDB" id="9759612at2"/>
<dbReference type="InParanoid" id="A0A2G4YT84"/>
<name>A0A2G4YT84_9PROT</name>
<dbReference type="PANTHER" id="PTHR42993:SF1">
    <property type="entry name" value="MAOC-LIKE DEHYDRATASE DOMAIN-CONTAINING PROTEIN"/>
    <property type="match status" value="1"/>
</dbReference>